<dbReference type="OrthoDB" id="111966at2759"/>
<evidence type="ECO:0000313" key="3">
    <source>
        <dbReference type="Proteomes" id="UP000694044"/>
    </source>
</evidence>
<name>A0A8T1VMH2_9STRA</name>
<dbReference type="EMBL" id="JAGDFM010000249">
    <property type="protein sequence ID" value="KAG7381369.1"/>
    <property type="molecule type" value="Genomic_DNA"/>
</dbReference>
<evidence type="ECO:0000256" key="1">
    <source>
        <dbReference type="SAM" id="MobiDB-lite"/>
    </source>
</evidence>
<feature type="compositionally biased region" description="Low complexity" evidence="1">
    <location>
        <begin position="36"/>
        <end position="51"/>
    </location>
</feature>
<protein>
    <submittedName>
        <fullName evidence="2">Uncharacterized protein</fullName>
    </submittedName>
</protein>
<dbReference type="Proteomes" id="UP000694044">
    <property type="component" value="Unassembled WGS sequence"/>
</dbReference>
<accession>A0A8T1VMH2</accession>
<reference evidence="2" key="1">
    <citation type="submission" date="2021-02" db="EMBL/GenBank/DDBJ databases">
        <authorList>
            <person name="Palmer J.M."/>
        </authorList>
    </citation>
    <scope>NUCLEOTIDE SEQUENCE</scope>
    <source>
        <strain evidence="2">SCRP734</strain>
    </source>
</reference>
<keyword evidence="3" id="KW-1185">Reference proteome</keyword>
<dbReference type="AlphaFoldDB" id="A0A8T1VMH2"/>
<gene>
    <name evidence="2" type="ORF">PHYPSEUDO_006074</name>
</gene>
<feature type="compositionally biased region" description="Low complexity" evidence="1">
    <location>
        <begin position="72"/>
        <end position="81"/>
    </location>
</feature>
<sequence>MAAPASPNSPLASNATATVAIAFGTRGSRLSRIARRGGTAASLTTGAATGTNNNEKTPSSPETEGGTKEKPSAPSASLSKANKWSALRREILPSPALMTVSAKVQHIIHMLKNPPEDRSESDILFPVLLL</sequence>
<feature type="compositionally biased region" description="Polar residues" evidence="1">
    <location>
        <begin position="52"/>
        <end position="62"/>
    </location>
</feature>
<comment type="caution">
    <text evidence="2">The sequence shown here is derived from an EMBL/GenBank/DDBJ whole genome shotgun (WGS) entry which is preliminary data.</text>
</comment>
<evidence type="ECO:0000313" key="2">
    <source>
        <dbReference type="EMBL" id="KAG7381369.1"/>
    </source>
</evidence>
<organism evidence="2 3">
    <name type="scientific">Phytophthora pseudosyringae</name>
    <dbReference type="NCBI Taxonomy" id="221518"/>
    <lineage>
        <taxon>Eukaryota</taxon>
        <taxon>Sar</taxon>
        <taxon>Stramenopiles</taxon>
        <taxon>Oomycota</taxon>
        <taxon>Peronosporomycetes</taxon>
        <taxon>Peronosporales</taxon>
        <taxon>Peronosporaceae</taxon>
        <taxon>Phytophthora</taxon>
    </lineage>
</organism>
<proteinExistence type="predicted"/>
<feature type="region of interest" description="Disordered" evidence="1">
    <location>
        <begin position="32"/>
        <end position="81"/>
    </location>
</feature>